<reference evidence="2" key="1">
    <citation type="journal article" date="2022" name="Plant J.">
        <title>Strategies of tolerance reflected in two North American maple genomes.</title>
        <authorList>
            <person name="McEvoy S.L."/>
            <person name="Sezen U.U."/>
            <person name="Trouern-Trend A."/>
            <person name="McMahon S.M."/>
            <person name="Schaberg P.G."/>
            <person name="Yang J."/>
            <person name="Wegrzyn J.L."/>
            <person name="Swenson N.G."/>
        </authorList>
    </citation>
    <scope>NUCLEOTIDE SEQUENCE</scope>
    <source>
        <strain evidence="2">91603</strain>
    </source>
</reference>
<protein>
    <submittedName>
        <fullName evidence="2">Uncharacterized protein</fullName>
    </submittedName>
</protein>
<proteinExistence type="predicted"/>
<feature type="region of interest" description="Disordered" evidence="1">
    <location>
        <begin position="95"/>
        <end position="114"/>
    </location>
</feature>
<evidence type="ECO:0000256" key="1">
    <source>
        <dbReference type="SAM" id="MobiDB-lite"/>
    </source>
</evidence>
<accession>A0AAD5IN76</accession>
<dbReference type="AlphaFoldDB" id="A0AAD5IN76"/>
<evidence type="ECO:0000313" key="2">
    <source>
        <dbReference type="EMBL" id="KAI9169853.1"/>
    </source>
</evidence>
<gene>
    <name evidence="2" type="ORF">LWI28_018606</name>
</gene>
<name>A0AAD5IN76_ACENE</name>
<organism evidence="2 3">
    <name type="scientific">Acer negundo</name>
    <name type="common">Box elder</name>
    <dbReference type="NCBI Taxonomy" id="4023"/>
    <lineage>
        <taxon>Eukaryota</taxon>
        <taxon>Viridiplantae</taxon>
        <taxon>Streptophyta</taxon>
        <taxon>Embryophyta</taxon>
        <taxon>Tracheophyta</taxon>
        <taxon>Spermatophyta</taxon>
        <taxon>Magnoliopsida</taxon>
        <taxon>eudicotyledons</taxon>
        <taxon>Gunneridae</taxon>
        <taxon>Pentapetalae</taxon>
        <taxon>rosids</taxon>
        <taxon>malvids</taxon>
        <taxon>Sapindales</taxon>
        <taxon>Sapindaceae</taxon>
        <taxon>Hippocastanoideae</taxon>
        <taxon>Acereae</taxon>
        <taxon>Acer</taxon>
    </lineage>
</organism>
<feature type="compositionally biased region" description="Acidic residues" evidence="1">
    <location>
        <begin position="97"/>
        <end position="114"/>
    </location>
</feature>
<evidence type="ECO:0000313" key="3">
    <source>
        <dbReference type="Proteomes" id="UP001064489"/>
    </source>
</evidence>
<keyword evidence="3" id="KW-1185">Reference proteome</keyword>
<sequence>MFTLIGASSDSASVPTFGSRINRVEIPSKPLHLSLSQGGILKGFRSRCAASKGADSEAIAIGGFIRTEAGSRLTGWIEINRFKAGESRVASRLTDFSESEEDLSSDDPEQEEAALDVRSVAQKRNWMPQSLDI</sequence>
<dbReference type="EMBL" id="JAJSOW010000104">
    <property type="protein sequence ID" value="KAI9169853.1"/>
    <property type="molecule type" value="Genomic_DNA"/>
</dbReference>
<dbReference type="Proteomes" id="UP001064489">
    <property type="component" value="Chromosome 7"/>
</dbReference>
<reference evidence="2" key="2">
    <citation type="submission" date="2023-02" db="EMBL/GenBank/DDBJ databases">
        <authorList>
            <person name="Swenson N.G."/>
            <person name="Wegrzyn J.L."/>
            <person name="Mcevoy S.L."/>
        </authorList>
    </citation>
    <scope>NUCLEOTIDE SEQUENCE</scope>
    <source>
        <strain evidence="2">91603</strain>
        <tissue evidence="2">Leaf</tissue>
    </source>
</reference>
<comment type="caution">
    <text evidence="2">The sequence shown here is derived from an EMBL/GenBank/DDBJ whole genome shotgun (WGS) entry which is preliminary data.</text>
</comment>